<dbReference type="Proteomes" id="UP001054945">
    <property type="component" value="Unassembled WGS sequence"/>
</dbReference>
<gene>
    <name evidence="2" type="ORF">CEXT_14741</name>
</gene>
<organism evidence="2 3">
    <name type="scientific">Caerostris extrusa</name>
    <name type="common">Bark spider</name>
    <name type="synonym">Caerostris bankana</name>
    <dbReference type="NCBI Taxonomy" id="172846"/>
    <lineage>
        <taxon>Eukaryota</taxon>
        <taxon>Metazoa</taxon>
        <taxon>Ecdysozoa</taxon>
        <taxon>Arthropoda</taxon>
        <taxon>Chelicerata</taxon>
        <taxon>Arachnida</taxon>
        <taxon>Araneae</taxon>
        <taxon>Araneomorphae</taxon>
        <taxon>Entelegynae</taxon>
        <taxon>Araneoidea</taxon>
        <taxon>Araneidae</taxon>
        <taxon>Caerostris</taxon>
    </lineage>
</organism>
<proteinExistence type="predicted"/>
<accession>A0AAV4Y662</accession>
<evidence type="ECO:0000256" key="1">
    <source>
        <dbReference type="SAM" id="MobiDB-lite"/>
    </source>
</evidence>
<feature type="region of interest" description="Disordered" evidence="1">
    <location>
        <begin position="1"/>
        <end position="51"/>
    </location>
</feature>
<evidence type="ECO:0000313" key="3">
    <source>
        <dbReference type="Proteomes" id="UP001054945"/>
    </source>
</evidence>
<feature type="compositionally biased region" description="Basic and acidic residues" evidence="1">
    <location>
        <begin position="1"/>
        <end position="20"/>
    </location>
</feature>
<comment type="caution">
    <text evidence="2">The sequence shown here is derived from an EMBL/GenBank/DDBJ whole genome shotgun (WGS) entry which is preliminary data.</text>
</comment>
<name>A0AAV4Y662_CAEEX</name>
<feature type="compositionally biased region" description="Polar residues" evidence="1">
    <location>
        <begin position="35"/>
        <end position="49"/>
    </location>
</feature>
<evidence type="ECO:0000313" key="2">
    <source>
        <dbReference type="EMBL" id="GIZ02742.1"/>
    </source>
</evidence>
<reference evidence="2 3" key="1">
    <citation type="submission" date="2021-06" db="EMBL/GenBank/DDBJ databases">
        <title>Caerostris extrusa draft genome.</title>
        <authorList>
            <person name="Kono N."/>
            <person name="Arakawa K."/>
        </authorList>
    </citation>
    <scope>NUCLEOTIDE SEQUENCE [LARGE SCALE GENOMIC DNA]</scope>
</reference>
<sequence>MESHSRSRALIEERSSKHAITEPVADAHSPHISPGTGTESCSRQFNSEGSRQKHYFRCQINYATKRKAIGRPATQLQKKRALRASETGEQLEERLEIFEYALFDPEEHCTLI</sequence>
<keyword evidence="3" id="KW-1185">Reference proteome</keyword>
<protein>
    <submittedName>
        <fullName evidence="2">Uncharacterized protein</fullName>
    </submittedName>
</protein>
<dbReference type="AlphaFoldDB" id="A0AAV4Y662"/>
<dbReference type="EMBL" id="BPLR01018851">
    <property type="protein sequence ID" value="GIZ02742.1"/>
    <property type="molecule type" value="Genomic_DNA"/>
</dbReference>